<keyword evidence="2" id="KW-1185">Reference proteome</keyword>
<protein>
    <submittedName>
        <fullName evidence="1">Uncharacterized protein</fullName>
    </submittedName>
</protein>
<evidence type="ECO:0000313" key="1">
    <source>
        <dbReference type="EMBL" id="SHK96409.1"/>
    </source>
</evidence>
<proteinExistence type="predicted"/>
<dbReference type="EMBL" id="FQZK01000049">
    <property type="protein sequence ID" value="SHK96409.1"/>
    <property type="molecule type" value="Genomic_DNA"/>
</dbReference>
<dbReference type="AlphaFoldDB" id="A0A1M6WS56"/>
<sequence length="169" mass="18115">MRAYDSESESGGWQTGAGKSVVYRELVAGMIAAEQAEGAPSVRITRGLAGHLPVPTTTVPPEPAPGPLVMWGYTEVTVIGDPRGTEPAPLGTEVFGPGDQVRTWMTRTPVDWQTAAARAAVASWSTNGWHRRAWITPTDPDDTRRWVWVQGFPASVQACAAWTEAAATD</sequence>
<dbReference type="STRING" id="758803.SAMN05421803_14917"/>
<evidence type="ECO:0000313" key="2">
    <source>
        <dbReference type="Proteomes" id="UP000184452"/>
    </source>
</evidence>
<dbReference type="Proteomes" id="UP000184452">
    <property type="component" value="Unassembled WGS sequence"/>
</dbReference>
<reference evidence="1 2" key="1">
    <citation type="submission" date="2016-11" db="EMBL/GenBank/DDBJ databases">
        <authorList>
            <person name="Jaros S."/>
            <person name="Januszkiewicz K."/>
            <person name="Wedrychowicz H."/>
        </authorList>
    </citation>
    <scope>NUCLEOTIDE SEQUENCE [LARGE SCALE GENOMIC DNA]</scope>
    <source>
        <strain evidence="1 2">CGMCC 4.5723</strain>
    </source>
</reference>
<gene>
    <name evidence="1" type="ORF">SAMN05421803_14917</name>
</gene>
<organism evidence="1 2">
    <name type="scientific">Nocardiopsis flavescens</name>
    <dbReference type="NCBI Taxonomy" id="758803"/>
    <lineage>
        <taxon>Bacteria</taxon>
        <taxon>Bacillati</taxon>
        <taxon>Actinomycetota</taxon>
        <taxon>Actinomycetes</taxon>
        <taxon>Streptosporangiales</taxon>
        <taxon>Nocardiopsidaceae</taxon>
        <taxon>Nocardiopsis</taxon>
    </lineage>
</organism>
<accession>A0A1M6WS56</accession>
<name>A0A1M6WS56_9ACTN</name>